<keyword evidence="3" id="KW-0489">Methyltransferase</keyword>
<dbReference type="GO" id="GO:0032259">
    <property type="term" value="P:methylation"/>
    <property type="evidence" value="ECO:0007669"/>
    <property type="project" value="UniProtKB-KW"/>
</dbReference>
<dbReference type="Pfam" id="PF13649">
    <property type="entry name" value="Methyltransf_25"/>
    <property type="match status" value="1"/>
</dbReference>
<dbReference type="InterPro" id="IPR029063">
    <property type="entry name" value="SAM-dependent_MTases_sf"/>
</dbReference>
<dbReference type="Gene3D" id="3.40.50.150">
    <property type="entry name" value="Vaccinia Virus protein VP39"/>
    <property type="match status" value="1"/>
</dbReference>
<accession>A0A9E2NWH2</accession>
<feature type="domain" description="Methyltransferase" evidence="2">
    <location>
        <begin position="40"/>
        <end position="131"/>
    </location>
</feature>
<evidence type="ECO:0000313" key="4">
    <source>
        <dbReference type="Proteomes" id="UP000724657"/>
    </source>
</evidence>
<reference evidence="3" key="2">
    <citation type="submission" date="2021-04" db="EMBL/GenBank/DDBJ databases">
        <authorList>
            <person name="Gilroy R."/>
        </authorList>
    </citation>
    <scope>NUCLEOTIDE SEQUENCE</scope>
    <source>
        <strain evidence="3">A6-441</strain>
    </source>
</reference>
<name>A0A9E2NWH2_9FUSO</name>
<dbReference type="CDD" id="cd02440">
    <property type="entry name" value="AdoMet_MTases"/>
    <property type="match status" value="1"/>
</dbReference>
<dbReference type="SUPFAM" id="SSF53335">
    <property type="entry name" value="S-adenosyl-L-methionine-dependent methyltransferases"/>
    <property type="match status" value="1"/>
</dbReference>
<organism evidence="3 4">
    <name type="scientific">Candidatus Fusobacterium pullicola</name>
    <dbReference type="NCBI Taxonomy" id="2838601"/>
    <lineage>
        <taxon>Bacteria</taxon>
        <taxon>Fusobacteriati</taxon>
        <taxon>Fusobacteriota</taxon>
        <taxon>Fusobacteriia</taxon>
        <taxon>Fusobacteriales</taxon>
        <taxon>Fusobacteriaceae</taxon>
        <taxon>Fusobacterium</taxon>
    </lineage>
</organism>
<dbReference type="GO" id="GO:0008168">
    <property type="term" value="F:methyltransferase activity"/>
    <property type="evidence" value="ECO:0007669"/>
    <property type="project" value="UniProtKB-KW"/>
</dbReference>
<evidence type="ECO:0000259" key="2">
    <source>
        <dbReference type="Pfam" id="PF13649"/>
    </source>
</evidence>
<reference evidence="3" key="1">
    <citation type="journal article" date="2021" name="PeerJ">
        <title>Extensive microbial diversity within the chicken gut microbiome revealed by metagenomics and culture.</title>
        <authorList>
            <person name="Gilroy R."/>
            <person name="Ravi A."/>
            <person name="Getino M."/>
            <person name="Pursley I."/>
            <person name="Horton D.L."/>
            <person name="Alikhan N.F."/>
            <person name="Baker D."/>
            <person name="Gharbi K."/>
            <person name="Hall N."/>
            <person name="Watson M."/>
            <person name="Adriaenssens E.M."/>
            <person name="Foster-Nyarko E."/>
            <person name="Jarju S."/>
            <person name="Secka A."/>
            <person name="Antonio M."/>
            <person name="Oren A."/>
            <person name="Chaudhuri R.R."/>
            <person name="La Ragione R."/>
            <person name="Hildebrand F."/>
            <person name="Pallen M.J."/>
        </authorList>
    </citation>
    <scope>NUCLEOTIDE SEQUENCE</scope>
    <source>
        <strain evidence="3">A6-441</strain>
    </source>
</reference>
<sequence>MYKVFSKLYDKFMEFSDYGAWEKQVEELIKEGQPKGKTLLDIGCGTGELLLRMTKNYQCDGMDLSEEMLKIAQRKLKHREVKLFLGDMVEFNTGYKYDIMVSLFDTVNHMVSVEELESHLRSVANSLNDEGVYIFDIVDREFMDTMFPGGLFVDNRKDITCIWEHEIEDGIDYIDATYFLKNSRGSWDKLTESYSKKIFTDAEIEKCSEISGLKITKKVINDKIAGRRTVYLLKKK</sequence>
<evidence type="ECO:0000256" key="1">
    <source>
        <dbReference type="ARBA" id="ARBA00022679"/>
    </source>
</evidence>
<dbReference type="AlphaFoldDB" id="A0A9E2NWH2"/>
<dbReference type="Proteomes" id="UP000724657">
    <property type="component" value="Unassembled WGS sequence"/>
</dbReference>
<comment type="caution">
    <text evidence="3">The sequence shown here is derived from an EMBL/GenBank/DDBJ whole genome shotgun (WGS) entry which is preliminary data.</text>
</comment>
<protein>
    <submittedName>
        <fullName evidence="3">Class I SAM-dependent methyltransferase</fullName>
    </submittedName>
</protein>
<gene>
    <name evidence="3" type="ORF">IAA47_01550</name>
</gene>
<dbReference type="PANTHER" id="PTHR43861">
    <property type="entry name" value="TRANS-ACONITATE 2-METHYLTRANSFERASE-RELATED"/>
    <property type="match status" value="1"/>
</dbReference>
<dbReference type="InterPro" id="IPR041698">
    <property type="entry name" value="Methyltransf_25"/>
</dbReference>
<keyword evidence="1" id="KW-0808">Transferase</keyword>
<dbReference type="EMBL" id="JAHLFN010000016">
    <property type="protein sequence ID" value="MBU3841678.1"/>
    <property type="molecule type" value="Genomic_DNA"/>
</dbReference>
<proteinExistence type="predicted"/>
<dbReference type="Gene3D" id="2.20.25.110">
    <property type="entry name" value="S-adenosyl-L-methionine-dependent methyltransferases"/>
    <property type="match status" value="1"/>
</dbReference>
<evidence type="ECO:0000313" key="3">
    <source>
        <dbReference type="EMBL" id="MBU3841678.1"/>
    </source>
</evidence>